<keyword evidence="1" id="KW-1133">Transmembrane helix</keyword>
<keyword evidence="1" id="KW-0812">Transmembrane</keyword>
<dbReference type="EMBL" id="CT573074">
    <property type="protein sequence ID" value="CAJ70879.1"/>
    <property type="molecule type" value="Genomic_DNA"/>
</dbReference>
<keyword evidence="1" id="KW-0472">Membrane</keyword>
<dbReference type="AlphaFoldDB" id="Q1PUI4"/>
<feature type="transmembrane region" description="Helical" evidence="1">
    <location>
        <begin position="18"/>
        <end position="35"/>
    </location>
</feature>
<evidence type="ECO:0000313" key="2">
    <source>
        <dbReference type="EMBL" id="CAJ70879.1"/>
    </source>
</evidence>
<sequence length="67" mass="7779">MQAVDCQQPTVSPHCFPFNYLSIFRFLLFRILIYCRLDFTYTKIKVIHAGGCCFVSHSFPLMGGDRK</sequence>
<accession>Q1PUI4</accession>
<organism evidence="2">
    <name type="scientific">Kuenenia stuttgartiensis</name>
    <dbReference type="NCBI Taxonomy" id="174633"/>
    <lineage>
        <taxon>Bacteria</taxon>
        <taxon>Pseudomonadati</taxon>
        <taxon>Planctomycetota</taxon>
        <taxon>Candidatus Brocadiia</taxon>
        <taxon>Candidatus Brocadiales</taxon>
        <taxon>Candidatus Brocadiaceae</taxon>
        <taxon>Candidatus Kuenenia</taxon>
    </lineage>
</organism>
<reference evidence="2" key="1">
    <citation type="journal article" date="2006" name="Nature">
        <title>Deciphering the evolution and metabolism of an anammox bacterium from a community genome.</title>
        <authorList>
            <person name="Strous M."/>
            <person name="Pelletier E."/>
            <person name="Mangenot S."/>
            <person name="Rattei T."/>
            <person name="Lehner A."/>
            <person name="Taylor M.W."/>
            <person name="Horn M."/>
            <person name="Daims H."/>
            <person name="Bartol-Mavel D."/>
            <person name="Wincker P."/>
            <person name="Barbe V."/>
            <person name="Fonknechten N."/>
            <person name="Vallenet D."/>
            <person name="Segurens B."/>
            <person name="Schenowitz-Truong C."/>
            <person name="Medigue C."/>
            <person name="Collingro A."/>
            <person name="Snel B."/>
            <person name="Dutilh B.E."/>
            <person name="OpDenCamp H.J.M."/>
            <person name="vanDerDrift C."/>
            <person name="Cirpus I."/>
            <person name="vanDePas-Schoonen K.T."/>
            <person name="Harhangi H.R."/>
            <person name="vanNiftrik L."/>
            <person name="Schmid M."/>
            <person name="Keltjens J."/>
            <person name="vanDeVossenberg J."/>
            <person name="Kartal B."/>
            <person name="Meier H."/>
            <person name="Frishman D."/>
            <person name="Huynen M.A."/>
            <person name="Mewes H."/>
            <person name="Weissenbach J."/>
            <person name="Jetten M.S.M."/>
            <person name="Wagner M."/>
            <person name="LePaslier D."/>
        </authorList>
    </citation>
    <scope>NUCLEOTIDE SEQUENCE</scope>
</reference>
<gene>
    <name evidence="2" type="ORF">kustb0134</name>
</gene>
<evidence type="ECO:0000256" key="1">
    <source>
        <dbReference type="SAM" id="Phobius"/>
    </source>
</evidence>
<name>Q1PUI4_KUEST</name>
<proteinExistence type="predicted"/>
<protein>
    <submittedName>
        <fullName evidence="2">Uncharacterized protein</fullName>
    </submittedName>
</protein>
<reference evidence="2" key="2">
    <citation type="submission" date="2006-01" db="EMBL/GenBank/DDBJ databases">
        <authorList>
            <person name="Genoscope"/>
        </authorList>
    </citation>
    <scope>NUCLEOTIDE SEQUENCE</scope>
</reference>